<dbReference type="InterPro" id="IPR013130">
    <property type="entry name" value="Fe3_Rdtase_TM_dom"/>
</dbReference>
<sequence length="490" mass="53750">MQSDMKTPLLAGSSSDASKPLLRCPGGPVIGIIGSGDFSRSLAIRLVACGFRVVVGSRDPNRIPRGMFPDGVELRSQSEAADGAERVVFVAVYPEHYYTLVGLRELLAGKVLVDVSNATRLKSGEQSHAERLAELFPESRVVKGFNVISAWALQAGAYDGSRQVLVCSDCSHSKALVLQLARCLGFSPVDLGGLCGSRDIEEAPLILFPSWGGPILAMFLLFLFFYGYSFVRHILLPYLDQGENNFHQLPLVTVNETLPAVALVTLALVYLPGLVAAVLQLGRGTKYKRFPGWLDRWLCRRKQLGLLSFLCTLLHAVYSMCLTLRRAAGYTLLNAAYQQVKAGVEKSWVESQVWRSDLYLSCGILGFGVLSLLAVTSLPSVGNALSWREFTFVQSGLGYVALTLSIMHTLFFGWDFAFFPGAYPYYLPPVYLLALILPCVVLVGRLLLALPCLTSRLAKIRRGWESERHRPPNNQPGSNEADPPQNFGDV</sequence>
<evidence type="ECO:0000256" key="8">
    <source>
        <dbReference type="ARBA" id="ARBA00022692"/>
    </source>
</evidence>
<dbReference type="OrthoDB" id="550646at2759"/>
<keyword evidence="8 21" id="KW-0812">Transmembrane</keyword>
<dbReference type="GeneTree" id="ENSGT00390000008042"/>
<dbReference type="Gene3D" id="3.40.50.720">
    <property type="entry name" value="NAD(P)-binding Rossmann-like Domain"/>
    <property type="match status" value="1"/>
</dbReference>
<keyword evidence="6" id="KW-0410">Iron transport</keyword>
<keyword evidence="16" id="KW-0406">Ion transport</keyword>
<dbReference type="STRING" id="1841481.ENSSLDP00000002028"/>
<dbReference type="Proteomes" id="UP000261360">
    <property type="component" value="Unplaced"/>
</dbReference>
<dbReference type="Ensembl" id="ENSSLDT00000002121.1">
    <property type="protein sequence ID" value="ENSSLDP00000002028.1"/>
    <property type="gene ID" value="ENSSLDG00000001677.1"/>
</dbReference>
<comment type="subcellular location">
    <subcellularLocation>
        <location evidence="3">Endosome membrane</location>
        <topology evidence="3">Multi-pass membrane protein</topology>
    </subcellularLocation>
</comment>
<evidence type="ECO:0000256" key="16">
    <source>
        <dbReference type="ARBA" id="ARBA00023065"/>
    </source>
</evidence>
<dbReference type="InterPro" id="IPR036291">
    <property type="entry name" value="NAD(P)-bd_dom_sf"/>
</dbReference>
<evidence type="ECO:0000256" key="2">
    <source>
        <dbReference type="ARBA" id="ARBA00001974"/>
    </source>
</evidence>
<dbReference type="AlphaFoldDB" id="A0A3B4WKK8"/>
<dbReference type="GO" id="GO:0005886">
    <property type="term" value="C:plasma membrane"/>
    <property type="evidence" value="ECO:0007669"/>
    <property type="project" value="TreeGrafter"/>
</dbReference>
<evidence type="ECO:0000256" key="14">
    <source>
        <dbReference type="ARBA" id="ARBA00023004"/>
    </source>
</evidence>
<evidence type="ECO:0000256" key="12">
    <source>
        <dbReference type="ARBA" id="ARBA00022989"/>
    </source>
</evidence>
<protein>
    <submittedName>
        <fullName evidence="24">STEAP3 metalloreductase</fullName>
    </submittedName>
</protein>
<organism evidence="24 25">
    <name type="scientific">Seriola lalandi dorsalis</name>
    <dbReference type="NCBI Taxonomy" id="1841481"/>
    <lineage>
        <taxon>Eukaryota</taxon>
        <taxon>Metazoa</taxon>
        <taxon>Chordata</taxon>
        <taxon>Craniata</taxon>
        <taxon>Vertebrata</taxon>
        <taxon>Euteleostomi</taxon>
        <taxon>Actinopterygii</taxon>
        <taxon>Neopterygii</taxon>
        <taxon>Teleostei</taxon>
        <taxon>Neoteleostei</taxon>
        <taxon>Acanthomorphata</taxon>
        <taxon>Carangaria</taxon>
        <taxon>Carangiformes</taxon>
        <taxon>Carangidae</taxon>
        <taxon>Seriola</taxon>
    </lineage>
</organism>
<comment type="similarity">
    <text evidence="4">Belongs to the STEAP family.</text>
</comment>
<feature type="domain" description="Pyrroline-5-carboxylate reductase catalytic N-terminal" evidence="23">
    <location>
        <begin position="30"/>
        <end position="117"/>
    </location>
</feature>
<evidence type="ECO:0000256" key="11">
    <source>
        <dbReference type="ARBA" id="ARBA00022827"/>
    </source>
</evidence>
<comment type="catalytic activity">
    <reaction evidence="19">
        <text>2 Fe(2+) + NADP(+) + H(+) = 2 Fe(3+) + NADPH</text>
        <dbReference type="Rhea" id="RHEA:71767"/>
        <dbReference type="ChEBI" id="CHEBI:15378"/>
        <dbReference type="ChEBI" id="CHEBI:29033"/>
        <dbReference type="ChEBI" id="CHEBI:29034"/>
        <dbReference type="ChEBI" id="CHEBI:57783"/>
        <dbReference type="ChEBI" id="CHEBI:58349"/>
    </reaction>
    <physiologicalReaction direction="right-to-left" evidence="19">
        <dbReference type="Rhea" id="RHEA:71769"/>
    </physiologicalReaction>
</comment>
<feature type="transmembrane region" description="Helical" evidence="21">
    <location>
        <begin position="260"/>
        <end position="282"/>
    </location>
</feature>
<keyword evidence="9" id="KW-0479">Metal-binding</keyword>
<evidence type="ECO:0000256" key="5">
    <source>
        <dbReference type="ARBA" id="ARBA00022448"/>
    </source>
</evidence>
<dbReference type="InterPro" id="IPR051267">
    <property type="entry name" value="STEAP_metalloreductase"/>
</dbReference>
<dbReference type="Pfam" id="PF03807">
    <property type="entry name" value="F420_oxidored"/>
    <property type="match status" value="1"/>
</dbReference>
<evidence type="ECO:0000259" key="22">
    <source>
        <dbReference type="Pfam" id="PF01794"/>
    </source>
</evidence>
<evidence type="ECO:0000256" key="4">
    <source>
        <dbReference type="ARBA" id="ARBA00007729"/>
    </source>
</evidence>
<accession>A0A3B4WKK8</accession>
<evidence type="ECO:0000256" key="6">
    <source>
        <dbReference type="ARBA" id="ARBA00022496"/>
    </source>
</evidence>
<dbReference type="InterPro" id="IPR028939">
    <property type="entry name" value="P5C_Rdtase_cat_N"/>
</dbReference>
<dbReference type="FunFam" id="3.40.50.720:FF:000051">
    <property type="entry name" value="STEAP2 metalloreductase"/>
    <property type="match status" value="1"/>
</dbReference>
<evidence type="ECO:0000256" key="18">
    <source>
        <dbReference type="ARBA" id="ARBA00048958"/>
    </source>
</evidence>
<evidence type="ECO:0000259" key="23">
    <source>
        <dbReference type="Pfam" id="PF03807"/>
    </source>
</evidence>
<keyword evidence="13" id="KW-0560">Oxidoreductase</keyword>
<evidence type="ECO:0000313" key="25">
    <source>
        <dbReference type="Proteomes" id="UP000261360"/>
    </source>
</evidence>
<feature type="transmembrane region" description="Helical" evidence="21">
    <location>
        <begin position="303"/>
        <end position="325"/>
    </location>
</feature>
<dbReference type="GO" id="GO:0046872">
    <property type="term" value="F:metal ion binding"/>
    <property type="evidence" value="ECO:0007669"/>
    <property type="project" value="UniProtKB-KW"/>
</dbReference>
<name>A0A3B4WKK8_SERLL</name>
<evidence type="ECO:0000256" key="7">
    <source>
        <dbReference type="ARBA" id="ARBA00022630"/>
    </source>
</evidence>
<evidence type="ECO:0000256" key="19">
    <source>
        <dbReference type="ARBA" id="ARBA00049387"/>
    </source>
</evidence>
<evidence type="ECO:0000256" key="3">
    <source>
        <dbReference type="ARBA" id="ARBA00004337"/>
    </source>
</evidence>
<reference evidence="24" key="1">
    <citation type="submission" date="2025-08" db="UniProtKB">
        <authorList>
            <consortium name="Ensembl"/>
        </authorList>
    </citation>
    <scope>IDENTIFICATION</scope>
</reference>
<keyword evidence="11" id="KW-0274">FAD</keyword>
<comment type="catalytic activity">
    <reaction evidence="18">
        <text>2 Cu(+) + NADP(+) + H(+) = 2 Cu(2+) + NADPH</text>
        <dbReference type="Rhea" id="RHEA:71771"/>
        <dbReference type="ChEBI" id="CHEBI:15378"/>
        <dbReference type="ChEBI" id="CHEBI:29036"/>
        <dbReference type="ChEBI" id="CHEBI:49552"/>
        <dbReference type="ChEBI" id="CHEBI:57783"/>
        <dbReference type="ChEBI" id="CHEBI:58349"/>
    </reaction>
    <physiologicalReaction direction="right-to-left" evidence="18">
        <dbReference type="Rhea" id="RHEA:71773"/>
    </physiologicalReaction>
</comment>
<feature type="transmembrane region" description="Helical" evidence="21">
    <location>
        <begin position="206"/>
        <end position="228"/>
    </location>
</feature>
<reference evidence="24" key="2">
    <citation type="submission" date="2025-09" db="UniProtKB">
        <authorList>
            <consortium name="Ensembl"/>
        </authorList>
    </citation>
    <scope>IDENTIFICATION</scope>
</reference>
<keyword evidence="15" id="KW-0186">Copper</keyword>
<keyword evidence="14" id="KW-0408">Iron</keyword>
<dbReference type="GO" id="GO:0008823">
    <property type="term" value="F:cupric reductase (NADH) activity"/>
    <property type="evidence" value="ECO:0007669"/>
    <property type="project" value="TreeGrafter"/>
</dbReference>
<keyword evidence="25" id="KW-1185">Reference proteome</keyword>
<dbReference type="SUPFAM" id="SSF51735">
    <property type="entry name" value="NAD(P)-binding Rossmann-fold domains"/>
    <property type="match status" value="1"/>
</dbReference>
<keyword evidence="12 21" id="KW-1133">Transmembrane helix</keyword>
<feature type="transmembrane region" description="Helical" evidence="21">
    <location>
        <begin position="431"/>
        <end position="453"/>
    </location>
</feature>
<evidence type="ECO:0000256" key="10">
    <source>
        <dbReference type="ARBA" id="ARBA00022753"/>
    </source>
</evidence>
<feature type="transmembrane region" description="Helical" evidence="21">
    <location>
        <begin position="390"/>
        <end position="411"/>
    </location>
</feature>
<evidence type="ECO:0000256" key="21">
    <source>
        <dbReference type="SAM" id="Phobius"/>
    </source>
</evidence>
<feature type="region of interest" description="Disordered" evidence="20">
    <location>
        <begin position="466"/>
        <end position="490"/>
    </location>
</feature>
<evidence type="ECO:0000256" key="17">
    <source>
        <dbReference type="ARBA" id="ARBA00023136"/>
    </source>
</evidence>
<evidence type="ECO:0000256" key="20">
    <source>
        <dbReference type="SAM" id="MobiDB-lite"/>
    </source>
</evidence>
<dbReference type="GO" id="GO:0006826">
    <property type="term" value="P:iron ion transport"/>
    <property type="evidence" value="ECO:0007669"/>
    <property type="project" value="UniProtKB-KW"/>
</dbReference>
<dbReference type="Pfam" id="PF01794">
    <property type="entry name" value="Ferric_reduct"/>
    <property type="match status" value="1"/>
</dbReference>
<keyword evidence="5" id="KW-0813">Transport</keyword>
<keyword evidence="17 21" id="KW-0472">Membrane</keyword>
<feature type="domain" description="Ferric oxidoreductase" evidence="22">
    <location>
        <begin position="261"/>
        <end position="402"/>
    </location>
</feature>
<evidence type="ECO:0000313" key="24">
    <source>
        <dbReference type="Ensembl" id="ENSSLDP00000002028.1"/>
    </source>
</evidence>
<dbReference type="GO" id="GO:0052851">
    <property type="term" value="F:ferric-chelate reductase (NADPH) activity"/>
    <property type="evidence" value="ECO:0007669"/>
    <property type="project" value="TreeGrafter"/>
</dbReference>
<feature type="transmembrane region" description="Helical" evidence="21">
    <location>
        <begin position="358"/>
        <end position="378"/>
    </location>
</feature>
<dbReference type="GO" id="GO:0010008">
    <property type="term" value="C:endosome membrane"/>
    <property type="evidence" value="ECO:0007669"/>
    <property type="project" value="UniProtKB-SubCell"/>
</dbReference>
<comment type="cofactor">
    <cofactor evidence="2">
        <name>FAD</name>
        <dbReference type="ChEBI" id="CHEBI:57692"/>
    </cofactor>
</comment>
<keyword evidence="10" id="KW-0967">Endosome</keyword>
<evidence type="ECO:0000256" key="15">
    <source>
        <dbReference type="ARBA" id="ARBA00023008"/>
    </source>
</evidence>
<proteinExistence type="inferred from homology"/>
<dbReference type="PANTHER" id="PTHR14239:SF8">
    <property type="entry name" value="METALLOREDUCTASE STEAP3"/>
    <property type="match status" value="1"/>
</dbReference>
<comment type="cofactor">
    <cofactor evidence="1">
        <name>heme b</name>
        <dbReference type="ChEBI" id="CHEBI:60344"/>
    </cofactor>
</comment>
<evidence type="ECO:0000256" key="13">
    <source>
        <dbReference type="ARBA" id="ARBA00023002"/>
    </source>
</evidence>
<keyword evidence="7" id="KW-0285">Flavoprotein</keyword>
<dbReference type="GO" id="GO:0015677">
    <property type="term" value="P:copper ion import"/>
    <property type="evidence" value="ECO:0007669"/>
    <property type="project" value="TreeGrafter"/>
</dbReference>
<evidence type="ECO:0000256" key="9">
    <source>
        <dbReference type="ARBA" id="ARBA00022723"/>
    </source>
</evidence>
<dbReference type="PANTHER" id="PTHR14239">
    <property type="entry name" value="DUDULIN-RELATED"/>
    <property type="match status" value="1"/>
</dbReference>
<evidence type="ECO:0000256" key="1">
    <source>
        <dbReference type="ARBA" id="ARBA00001970"/>
    </source>
</evidence>